<dbReference type="InterPro" id="IPR006119">
    <property type="entry name" value="Resolv_N"/>
</dbReference>
<evidence type="ECO:0000259" key="4">
    <source>
        <dbReference type="SMART" id="SM00857"/>
    </source>
</evidence>
<dbReference type="SMART" id="SM00857">
    <property type="entry name" value="Resolvase"/>
    <property type="match status" value="1"/>
</dbReference>
<reference evidence="5" key="2">
    <citation type="submission" date="2023-01" db="EMBL/GenBank/DDBJ databases">
        <title>Draft genome sequence of Pseudoalteromonas tetraodonis strain NBRC 103034.</title>
        <authorList>
            <person name="Sun Q."/>
            <person name="Mori K."/>
        </authorList>
    </citation>
    <scope>NUCLEOTIDE SEQUENCE</scope>
    <source>
        <strain evidence="5">NBRC 103034</strain>
    </source>
</reference>
<dbReference type="CDD" id="cd00338">
    <property type="entry name" value="Ser_Recombinase"/>
    <property type="match status" value="1"/>
</dbReference>
<dbReference type="Gene3D" id="3.40.50.1390">
    <property type="entry name" value="Resolvase, N-terminal catalytic domain"/>
    <property type="match status" value="1"/>
</dbReference>
<reference evidence="5" key="1">
    <citation type="journal article" date="2014" name="Int. J. Syst. Evol. Microbiol.">
        <title>Complete genome sequence of Corynebacterium casei LMG S-19264T (=DSM 44701T), isolated from a smear-ripened cheese.</title>
        <authorList>
            <consortium name="US DOE Joint Genome Institute (JGI-PGF)"/>
            <person name="Walter F."/>
            <person name="Albersmeier A."/>
            <person name="Kalinowski J."/>
            <person name="Ruckert C."/>
        </authorList>
    </citation>
    <scope>NUCLEOTIDE SEQUENCE</scope>
    <source>
        <strain evidence="5">NBRC 103034</strain>
    </source>
</reference>
<evidence type="ECO:0000256" key="2">
    <source>
        <dbReference type="ARBA" id="ARBA00023172"/>
    </source>
</evidence>
<dbReference type="Pfam" id="PF00239">
    <property type="entry name" value="Resolvase"/>
    <property type="match status" value="1"/>
</dbReference>
<dbReference type="InterPro" id="IPR036162">
    <property type="entry name" value="Resolvase-like_N_sf"/>
</dbReference>
<dbReference type="PANTHER" id="PTHR30461">
    <property type="entry name" value="DNA-INVERTASE FROM LAMBDOID PROPHAGE"/>
    <property type="match status" value="1"/>
</dbReference>
<dbReference type="RefSeq" id="WP_096038634.1">
    <property type="nucleotide sequence ID" value="NZ_BJXY01000059.1"/>
</dbReference>
<dbReference type="GO" id="GO:0003677">
    <property type="term" value="F:DNA binding"/>
    <property type="evidence" value="ECO:0007669"/>
    <property type="project" value="UniProtKB-KW"/>
</dbReference>
<feature type="coiled-coil region" evidence="3">
    <location>
        <begin position="374"/>
        <end position="422"/>
    </location>
</feature>
<name>A0AA37W3H1_9GAMM</name>
<feature type="domain" description="Resolvase/invertase-type recombinase catalytic" evidence="4">
    <location>
        <begin position="10"/>
        <end position="174"/>
    </location>
</feature>
<dbReference type="InterPro" id="IPR038109">
    <property type="entry name" value="DNA_bind_recomb_sf"/>
</dbReference>
<keyword evidence="1" id="KW-0238">DNA-binding</keyword>
<dbReference type="Pfam" id="PF07508">
    <property type="entry name" value="Recombinase"/>
    <property type="match status" value="1"/>
</dbReference>
<dbReference type="InterPro" id="IPR050639">
    <property type="entry name" value="SSR_resolvase"/>
</dbReference>
<evidence type="ECO:0000313" key="6">
    <source>
        <dbReference type="Proteomes" id="UP001161408"/>
    </source>
</evidence>
<dbReference type="InterPro" id="IPR011109">
    <property type="entry name" value="DNA_bind_recombinase_dom"/>
</dbReference>
<comment type="caution">
    <text evidence="5">The sequence shown here is derived from an EMBL/GenBank/DDBJ whole genome shotgun (WGS) entry which is preliminary data.</text>
</comment>
<sequence length="557" mass="64002">MSDDKLSGNVYLYQRFSSQAQEGNSSLYRQGEAQREWLRSHPNCVVVELEGKPLIDAGVSAFSGKHLSSGSLGRLVAAIESKVVPKGSIILVEHFSRLSRMTITETEKLLDKIWDHDVSIVTARDQSVYSPSKRNDLATRMRLIVEIDKAHSDSKWRSEKVKSSWSRREYNAKENKIPPKMRMPFWLDQKGKLNEYADVVRDIFKLHAEGLGQVLIERALRKKYGKIKPLKNINPTKIIRIIQNPKCIGLVYNEKLYESVVSDKDFYNSQRICKERLFTSVRPDRKWPLHGLVKCGHCGSGMSIQQSAESLPLLRCSRKQRSGGESCDAPTTFPYVVAYHFFFAYVEPLILAKISGAKRSSTSHEKKAKLTYELKGLQTKLADLKDYYKNSEKKSGTIFGLMEELDDEINDIVSQLAEIQAEIETKLNVASISKKIVDLSQTDPLNYNLELNRIGNKIILKNKELSFSLEEDDVVARFKFSQYDRKRKAYQCVFYGSKEYYRESEYVTEVRTSDWDIDRLMYPHKSRGSTVENAARLMYYLKIHSESGYLDILLKDD</sequence>
<dbReference type="SUPFAM" id="SSF53041">
    <property type="entry name" value="Resolvase-like"/>
    <property type="match status" value="1"/>
</dbReference>
<protein>
    <submittedName>
        <fullName evidence="5">Recombinase family protein</fullName>
    </submittedName>
</protein>
<gene>
    <name evidence="5" type="ORF">GCM10007914_04140</name>
</gene>
<dbReference type="PANTHER" id="PTHR30461:SF2">
    <property type="entry name" value="SERINE RECOMBINASE PINE-RELATED"/>
    <property type="match status" value="1"/>
</dbReference>
<evidence type="ECO:0000313" key="5">
    <source>
        <dbReference type="EMBL" id="GLQ01533.1"/>
    </source>
</evidence>
<dbReference type="InterPro" id="IPR025827">
    <property type="entry name" value="Zn_ribbon_recom_dom"/>
</dbReference>
<dbReference type="Gene3D" id="3.90.1750.20">
    <property type="entry name" value="Putative Large Serine Recombinase, Chain B, Domain 2"/>
    <property type="match status" value="1"/>
</dbReference>
<dbReference type="Proteomes" id="UP001161408">
    <property type="component" value="Unassembled WGS sequence"/>
</dbReference>
<keyword evidence="3" id="KW-0175">Coiled coil</keyword>
<keyword evidence="6" id="KW-1185">Reference proteome</keyword>
<keyword evidence="2" id="KW-0233">DNA recombination</keyword>
<dbReference type="AlphaFoldDB" id="A0AA37W3H1"/>
<accession>A0AA37W3H1</accession>
<evidence type="ECO:0000256" key="1">
    <source>
        <dbReference type="ARBA" id="ARBA00023125"/>
    </source>
</evidence>
<dbReference type="EMBL" id="BSNE01000002">
    <property type="protein sequence ID" value="GLQ01533.1"/>
    <property type="molecule type" value="Genomic_DNA"/>
</dbReference>
<dbReference type="Pfam" id="PF13408">
    <property type="entry name" value="Zn_ribbon_recom"/>
    <property type="match status" value="1"/>
</dbReference>
<proteinExistence type="predicted"/>
<evidence type="ECO:0000256" key="3">
    <source>
        <dbReference type="SAM" id="Coils"/>
    </source>
</evidence>
<organism evidence="5 6">
    <name type="scientific">Pseudoalteromonas tetraodonis GFC</name>
    <dbReference type="NCBI Taxonomy" id="1315271"/>
    <lineage>
        <taxon>Bacteria</taxon>
        <taxon>Pseudomonadati</taxon>
        <taxon>Pseudomonadota</taxon>
        <taxon>Gammaproteobacteria</taxon>
        <taxon>Alteromonadales</taxon>
        <taxon>Pseudoalteromonadaceae</taxon>
        <taxon>Pseudoalteromonas</taxon>
    </lineage>
</organism>
<dbReference type="GO" id="GO:0000150">
    <property type="term" value="F:DNA strand exchange activity"/>
    <property type="evidence" value="ECO:0007669"/>
    <property type="project" value="InterPro"/>
</dbReference>